<dbReference type="OrthoDB" id="1021895at2759"/>
<reference evidence="2 3" key="1">
    <citation type="submission" date="2020-02" db="EMBL/GenBank/DDBJ databases">
        <authorList>
            <person name="Ma Q."/>
            <person name="Huang Y."/>
            <person name="Song X."/>
            <person name="Pei D."/>
        </authorList>
    </citation>
    <scope>NUCLEOTIDE SEQUENCE [LARGE SCALE GENOMIC DNA]</scope>
    <source>
        <strain evidence="2">Sxm20200214</strain>
        <tissue evidence="2">Leaf</tissue>
    </source>
</reference>
<dbReference type="EMBL" id="JAAMPC010000001">
    <property type="protein sequence ID" value="KAG2329483.1"/>
    <property type="molecule type" value="Genomic_DNA"/>
</dbReference>
<protein>
    <recommendedName>
        <fullName evidence="1">FKB95-like N-terminal Kelch domain-containing protein</fullName>
    </recommendedName>
</protein>
<evidence type="ECO:0000313" key="2">
    <source>
        <dbReference type="EMBL" id="KAG2329483.1"/>
    </source>
</evidence>
<sequence length="175" mass="19866">MRNTQRCSASVEGKVYIVEINETSVYNPREGEVERMVHNHMVSHTLTEGGIKDMFADMPHLVCVVEDVLFAFFSETGLMWFDTKLKMWRRLLDRDGKRLTELSTFTLKALAEHDGKLVVLYLFGIFEMGFNERVQCELVSLHRAGDRICGTVDWSGATGTVPSSFHFLHCVAVSS</sequence>
<keyword evidence="3" id="KW-1185">Reference proteome</keyword>
<evidence type="ECO:0000313" key="3">
    <source>
        <dbReference type="Proteomes" id="UP000886595"/>
    </source>
</evidence>
<dbReference type="AlphaFoldDB" id="A0A8X8BCJ3"/>
<dbReference type="Proteomes" id="UP000886595">
    <property type="component" value="Unassembled WGS sequence"/>
</dbReference>
<accession>A0A8X8BCJ3</accession>
<organism evidence="2 3">
    <name type="scientific">Brassica carinata</name>
    <name type="common">Ethiopian mustard</name>
    <name type="synonym">Abyssinian cabbage</name>
    <dbReference type="NCBI Taxonomy" id="52824"/>
    <lineage>
        <taxon>Eukaryota</taxon>
        <taxon>Viridiplantae</taxon>
        <taxon>Streptophyta</taxon>
        <taxon>Embryophyta</taxon>
        <taxon>Tracheophyta</taxon>
        <taxon>Spermatophyta</taxon>
        <taxon>Magnoliopsida</taxon>
        <taxon>eudicotyledons</taxon>
        <taxon>Gunneridae</taxon>
        <taxon>Pentapetalae</taxon>
        <taxon>rosids</taxon>
        <taxon>malvids</taxon>
        <taxon>Brassicales</taxon>
        <taxon>Brassicaceae</taxon>
        <taxon>Brassiceae</taxon>
        <taxon>Brassica</taxon>
    </lineage>
</organism>
<comment type="caution">
    <text evidence="2">The sequence shown here is derived from an EMBL/GenBank/DDBJ whole genome shotgun (WGS) entry which is preliminary data.</text>
</comment>
<proteinExistence type="predicted"/>
<dbReference type="Pfam" id="PF25210">
    <property type="entry name" value="Kelch_FKB95"/>
    <property type="match status" value="1"/>
</dbReference>
<evidence type="ECO:0000259" key="1">
    <source>
        <dbReference type="Pfam" id="PF25210"/>
    </source>
</evidence>
<name>A0A8X8BCJ3_BRACI</name>
<dbReference type="InterPro" id="IPR057499">
    <property type="entry name" value="Kelch_FKB95"/>
</dbReference>
<gene>
    <name evidence="2" type="ORF">Bca52824_000663</name>
</gene>
<feature type="domain" description="FKB95-like N-terminal Kelch" evidence="1">
    <location>
        <begin position="5"/>
        <end position="156"/>
    </location>
</feature>